<dbReference type="EMBL" id="CP060007">
    <property type="protein sequence ID" value="QNA46130.1"/>
    <property type="molecule type" value="Genomic_DNA"/>
</dbReference>
<dbReference type="Pfam" id="PF08800">
    <property type="entry name" value="BT4734-like_N"/>
    <property type="match status" value="1"/>
</dbReference>
<evidence type="ECO:0000313" key="3">
    <source>
        <dbReference type="Proteomes" id="UP000515344"/>
    </source>
</evidence>
<evidence type="ECO:0000259" key="1">
    <source>
        <dbReference type="SMART" id="SM00942"/>
    </source>
</evidence>
<dbReference type="Pfam" id="PF08708">
    <property type="entry name" value="PriCT_1"/>
    <property type="match status" value="1"/>
</dbReference>
<dbReference type="InterPro" id="IPR014907">
    <property type="entry name" value="BT4734-like_N"/>
</dbReference>
<name>A0A7G5XKX7_9BACT</name>
<dbReference type="PANTHER" id="PTHR34985:SF1">
    <property type="entry name" value="SLR0554 PROTEIN"/>
    <property type="match status" value="1"/>
</dbReference>
<dbReference type="AlphaFoldDB" id="A0A7G5XKX7"/>
<dbReference type="InterPro" id="IPR014820">
    <property type="entry name" value="PriCT_1"/>
</dbReference>
<accession>A0A7G5XKX7</accession>
<feature type="domain" description="Primase C-terminal 1" evidence="1">
    <location>
        <begin position="209"/>
        <end position="272"/>
    </location>
</feature>
<dbReference type="PANTHER" id="PTHR34985">
    <property type="entry name" value="SLR0554 PROTEIN"/>
    <property type="match status" value="1"/>
</dbReference>
<gene>
    <name evidence="2" type="ORF">H4075_08095</name>
</gene>
<dbReference type="KEGG" id="lacs:H4075_08095"/>
<reference evidence="3" key="1">
    <citation type="submission" date="2020-08" db="EMBL/GenBank/DDBJ databases">
        <title>Lacibacter sp. S13-6-6 genome sequencing.</title>
        <authorList>
            <person name="Jin L."/>
        </authorList>
    </citation>
    <scope>NUCLEOTIDE SEQUENCE [LARGE SCALE GENOMIC DNA]</scope>
    <source>
        <strain evidence="3">S13-6-6</strain>
    </source>
</reference>
<dbReference type="Proteomes" id="UP000515344">
    <property type="component" value="Chromosome"/>
</dbReference>
<dbReference type="RefSeq" id="WP_182805780.1">
    <property type="nucleotide sequence ID" value="NZ_CP060007.1"/>
</dbReference>
<evidence type="ECO:0000313" key="2">
    <source>
        <dbReference type="EMBL" id="QNA46130.1"/>
    </source>
</evidence>
<proteinExistence type="predicted"/>
<dbReference type="InterPro" id="IPR027417">
    <property type="entry name" value="P-loop_NTPase"/>
</dbReference>
<sequence>MTNTLTSNENLSHSKSTEISFFKTFFVPPKERITIERLFELIKTGGDFKENIQKIRLESNKELRNGRKKLLPAVTVSGLFENERKASNLGTHSGFLQIDFDEVSDPFSAIELLKKDTYCYACFLSPSGNGVKLIVKIANQKNQHTTCFRQLENYYKTTYNFTVDKSCKDVSRLMFLSWDENIFVNENSAVWEILIADNKNKFSSLLESFQKRENFVSGNRNNFVFKLSLECYKANIKMHEVVQLVSEKFATDGFTVDEIERTVASAYKSKESVVKESKGEDQHTSYSLLKRAENYLERKYQIRLNEVSGRIEYNEKSKNDRFRELNENNIYRELQHQGISLSLNKITSLLLSDFVPLYNPFLNYFENLKPYDSKVDPDYIDKICSYLPVNDMERFRLHFRKMLVRCIACALEPTVFNKQVFVFVGEGQNTGKSTFCRWLCPDDLGEYLTEYVNTDKDGLIVLATNFLINMDELATLSKAEINSLKSFISKDKINIRLPFAKRSSVHPRRANFIGSTNNDEFLTDETGSVRWLCFELTGKLNFNYKKDIKIDDIWRQAYSLYKDDFEYQLTADEIKENEKVNNRYLVSSQEVQLIQKHFLPANRENGEFYDATDILNFIVGKYSHIKSNTRSIGKAMKSLGFARSTKYDSEKRFSNYGYFVELISMQN</sequence>
<dbReference type="Gene3D" id="3.40.50.300">
    <property type="entry name" value="P-loop containing nucleotide triphosphate hydrolases"/>
    <property type="match status" value="1"/>
</dbReference>
<keyword evidence="3" id="KW-1185">Reference proteome</keyword>
<dbReference type="InterPro" id="IPR007936">
    <property type="entry name" value="VapE-like_dom"/>
</dbReference>
<organism evidence="2 3">
    <name type="scientific">Lacibacter sediminis</name>
    <dbReference type="NCBI Taxonomy" id="2760713"/>
    <lineage>
        <taxon>Bacteria</taxon>
        <taxon>Pseudomonadati</taxon>
        <taxon>Bacteroidota</taxon>
        <taxon>Chitinophagia</taxon>
        <taxon>Chitinophagales</taxon>
        <taxon>Chitinophagaceae</taxon>
        <taxon>Lacibacter</taxon>
    </lineage>
</organism>
<protein>
    <submittedName>
        <fullName evidence="2">Primase C-terminal domain-containing protein</fullName>
    </submittedName>
</protein>
<dbReference type="Pfam" id="PF05272">
    <property type="entry name" value="VapE-like_dom"/>
    <property type="match status" value="1"/>
</dbReference>
<dbReference type="SMART" id="SM00942">
    <property type="entry name" value="PriCT_1"/>
    <property type="match status" value="1"/>
</dbReference>